<feature type="transmembrane region" description="Helical" evidence="1">
    <location>
        <begin position="120"/>
        <end position="143"/>
    </location>
</feature>
<evidence type="ECO:0000313" key="3">
    <source>
        <dbReference type="Proteomes" id="UP000199408"/>
    </source>
</evidence>
<dbReference type="InterPro" id="IPR010640">
    <property type="entry name" value="Low_temperature_requirement_A"/>
</dbReference>
<feature type="transmembrane region" description="Helical" evidence="1">
    <location>
        <begin position="299"/>
        <end position="318"/>
    </location>
</feature>
<protein>
    <submittedName>
        <fullName evidence="2">Low temperature requirement protein LtrA</fullName>
    </submittedName>
</protein>
<dbReference type="AlphaFoldDB" id="A0A1C5J7B4"/>
<dbReference type="STRING" id="47864.GA0070560_12350"/>
<keyword evidence="1" id="KW-0472">Membrane</keyword>
<feature type="transmembrane region" description="Helical" evidence="1">
    <location>
        <begin position="338"/>
        <end position="359"/>
    </location>
</feature>
<dbReference type="Proteomes" id="UP000199408">
    <property type="component" value="Unassembled WGS sequence"/>
</dbReference>
<feature type="transmembrane region" description="Helical" evidence="1">
    <location>
        <begin position="89"/>
        <end position="108"/>
    </location>
</feature>
<accession>A0A1C5J7B4</accession>
<dbReference type="Pfam" id="PF06772">
    <property type="entry name" value="LtrA"/>
    <property type="match status" value="1"/>
</dbReference>
<evidence type="ECO:0000313" key="2">
    <source>
        <dbReference type="EMBL" id="SCG66435.1"/>
    </source>
</evidence>
<sequence length="448" mass="49153">MFRWETRRVNGGWERRLGPIVQGAPGARVDRFEIYFDLVYVFSFFIIARATAADLSGRGLLHAVLLLAVLWWCWVIHSLVANRIRLGEGFVPVVMVVAIVALFAFALASPQAFREHGEGISGPLLIASSYLVIRLVHIGVYWYSIRHDRREVGQIRPYAFELAGSVALLFSAALIPPQLDDPQVGALVREAIWIALVLGQYGVPLVTGTQGWVVVSAEHWTERYDLILMIALGESLISIGVGSDVVGGPITWPMLLAATMGIVGVSCLWWAHFDLIAPAARLALHGTHGDARTRMVRDAYHDFYLIMLVGIVMFALGGEELLHHVGSDARLDEPLRGPGMALLCGGVACYLLGSLLFQLRTLHTISWTRVGVVLVLAAFTPLAVHLPVLVALALILATQLVMVTVEMFLFAGSRHALRAAVLEERTAHEAYETAWRRPRTNELPPGGS</sequence>
<name>A0A1C5J7B4_9ACTN</name>
<dbReference type="PANTHER" id="PTHR36840">
    <property type="entry name" value="BLL5714 PROTEIN"/>
    <property type="match status" value="1"/>
</dbReference>
<gene>
    <name evidence="2" type="ORF">GA0070560_12350</name>
</gene>
<feature type="transmembrane region" description="Helical" evidence="1">
    <location>
        <begin position="155"/>
        <end position="179"/>
    </location>
</feature>
<keyword evidence="1" id="KW-1133">Transmembrane helix</keyword>
<reference evidence="3" key="1">
    <citation type="submission" date="2016-06" db="EMBL/GenBank/DDBJ databases">
        <authorList>
            <person name="Varghese N."/>
        </authorList>
    </citation>
    <scope>NUCLEOTIDE SEQUENCE [LARGE SCALE GENOMIC DNA]</scope>
    <source>
        <strain evidence="3">DSM 43171</strain>
    </source>
</reference>
<feature type="transmembrane region" description="Helical" evidence="1">
    <location>
        <begin position="252"/>
        <end position="271"/>
    </location>
</feature>
<keyword evidence="3" id="KW-1185">Reference proteome</keyword>
<feature type="transmembrane region" description="Helical" evidence="1">
    <location>
        <begin position="34"/>
        <end position="53"/>
    </location>
</feature>
<keyword evidence="1" id="KW-0812">Transmembrane</keyword>
<organism evidence="2 3">
    <name type="scientific">Micromonospora halophytica</name>
    <dbReference type="NCBI Taxonomy" id="47864"/>
    <lineage>
        <taxon>Bacteria</taxon>
        <taxon>Bacillati</taxon>
        <taxon>Actinomycetota</taxon>
        <taxon>Actinomycetes</taxon>
        <taxon>Micromonosporales</taxon>
        <taxon>Micromonosporaceae</taxon>
        <taxon>Micromonospora</taxon>
    </lineage>
</organism>
<feature type="transmembrane region" description="Helical" evidence="1">
    <location>
        <begin position="366"/>
        <end position="384"/>
    </location>
</feature>
<feature type="transmembrane region" description="Helical" evidence="1">
    <location>
        <begin position="390"/>
        <end position="411"/>
    </location>
</feature>
<evidence type="ECO:0000256" key="1">
    <source>
        <dbReference type="SAM" id="Phobius"/>
    </source>
</evidence>
<feature type="transmembrane region" description="Helical" evidence="1">
    <location>
        <begin position="226"/>
        <end position="246"/>
    </location>
</feature>
<feature type="transmembrane region" description="Helical" evidence="1">
    <location>
        <begin position="59"/>
        <end position="77"/>
    </location>
</feature>
<feature type="transmembrane region" description="Helical" evidence="1">
    <location>
        <begin position="191"/>
        <end position="214"/>
    </location>
</feature>
<dbReference type="OrthoDB" id="7698234at2"/>
<dbReference type="PANTHER" id="PTHR36840:SF1">
    <property type="entry name" value="BLL5714 PROTEIN"/>
    <property type="match status" value="1"/>
</dbReference>
<proteinExistence type="predicted"/>
<dbReference type="EMBL" id="FMDN01000023">
    <property type="protein sequence ID" value="SCG66435.1"/>
    <property type="molecule type" value="Genomic_DNA"/>
</dbReference>